<name>A0AA50KCZ6_9GAMM</name>
<proteinExistence type="predicted"/>
<protein>
    <submittedName>
        <fullName evidence="1">Metallohydrolase</fullName>
    </submittedName>
</protein>
<dbReference type="EMBL" id="CP132914">
    <property type="protein sequence ID" value="WMB72725.1"/>
    <property type="molecule type" value="Genomic_DNA"/>
</dbReference>
<reference evidence="1" key="1">
    <citation type="submission" date="2023-08" db="EMBL/GenBank/DDBJ databases">
        <title>Complete genome sequence of Shewanella oncorhynchi Z-P2, a siderophore putrebactin-producing bacterium.</title>
        <authorList>
            <person name="Zhang Y."/>
        </authorList>
    </citation>
    <scope>NUCLEOTIDE SEQUENCE</scope>
    <source>
        <strain evidence="1">Z-P2</strain>
    </source>
</reference>
<gene>
    <name evidence="1" type="ORF">RA178_20330</name>
</gene>
<dbReference type="InterPro" id="IPR036866">
    <property type="entry name" value="RibonucZ/Hydroxyglut_hydro"/>
</dbReference>
<dbReference type="Proteomes" id="UP001236800">
    <property type="component" value="Chromosome"/>
</dbReference>
<sequence length="396" mass="44100">MSAKIEFFPVDNGDMTLIRLADTVSTTLLIDINIRSMADDPNDQTPDVAKLLRKTLLTDGMGRPYVDAFLLSHPDKDHCSGLVKHFWLGSVDDYPDDDLLQADKRIIIKEMWSSPMVFRRASKNLTLCDDAKAFNKEAKRRVKLWQNQGWAAEGDRILILGEDENGKTDNLTGITIKETETIHKINQNSSSGYFSAKLLAPFPKQDDDEAEQLLSKNHSSVILNIELSASQWSKTPTRFLTGGDAEVAIWERLWEKYKNTPQDLSYDLLQAPHHCSWHTLSYDSWSKYREEAKVSVDARSALGQARDGAIIISSSKKISDDDKDPPCIRAKREYLDILKPVDGSFLCTGDIKGCETIVIIPQNDGSVIRKVASVTSAAALITASSAPRAGTHYGVL</sequence>
<dbReference type="KEGG" id="sog:RA178_20330"/>
<evidence type="ECO:0000313" key="1">
    <source>
        <dbReference type="EMBL" id="WMB72725.1"/>
    </source>
</evidence>
<accession>A0AA50KCZ6</accession>
<dbReference type="RefSeq" id="WP_306683611.1">
    <property type="nucleotide sequence ID" value="NZ_CP132914.1"/>
</dbReference>
<dbReference type="SUPFAM" id="SSF56281">
    <property type="entry name" value="Metallo-hydrolase/oxidoreductase"/>
    <property type="match status" value="1"/>
</dbReference>
<dbReference type="GeneID" id="301341582"/>
<dbReference type="Gene3D" id="3.60.15.10">
    <property type="entry name" value="Ribonuclease Z/Hydroxyacylglutathione hydrolase-like"/>
    <property type="match status" value="1"/>
</dbReference>
<organism evidence="1">
    <name type="scientific">Shewanella oncorhynchi</name>
    <dbReference type="NCBI Taxonomy" id="2726434"/>
    <lineage>
        <taxon>Bacteria</taxon>
        <taxon>Pseudomonadati</taxon>
        <taxon>Pseudomonadota</taxon>
        <taxon>Gammaproteobacteria</taxon>
        <taxon>Alteromonadales</taxon>
        <taxon>Shewanellaceae</taxon>
        <taxon>Shewanella</taxon>
    </lineage>
</organism>
<dbReference type="AlphaFoldDB" id="A0AA50KCZ6"/>